<evidence type="ECO:0000313" key="3">
    <source>
        <dbReference type="Proteomes" id="UP000664521"/>
    </source>
</evidence>
<protein>
    <submittedName>
        <fullName evidence="2">Uncharacterized protein</fullName>
    </submittedName>
</protein>
<name>A0A8H3FKC6_9LECA</name>
<reference evidence="2" key="1">
    <citation type="submission" date="2021-03" db="EMBL/GenBank/DDBJ databases">
        <authorList>
            <person name="Tagirdzhanova G."/>
        </authorList>
    </citation>
    <scope>NUCLEOTIDE SEQUENCE</scope>
</reference>
<dbReference type="AlphaFoldDB" id="A0A8H3FKC6"/>
<feature type="region of interest" description="Disordered" evidence="1">
    <location>
        <begin position="119"/>
        <end position="142"/>
    </location>
</feature>
<dbReference type="Proteomes" id="UP000664521">
    <property type="component" value="Unassembled WGS sequence"/>
</dbReference>
<proteinExistence type="predicted"/>
<comment type="caution">
    <text evidence="2">The sequence shown here is derived from an EMBL/GenBank/DDBJ whole genome shotgun (WGS) entry which is preliminary data.</text>
</comment>
<evidence type="ECO:0000256" key="1">
    <source>
        <dbReference type="SAM" id="MobiDB-lite"/>
    </source>
</evidence>
<keyword evidence="3" id="KW-1185">Reference proteome</keyword>
<dbReference type="EMBL" id="CAJPDS010000042">
    <property type="protein sequence ID" value="CAF9926697.1"/>
    <property type="molecule type" value="Genomic_DNA"/>
</dbReference>
<sequence length="142" mass="16738">MVNGQAPAMKTTFAIEKAISETGMDYGNTMYSIRRYARRNEVMHSMVSVFIKNCQWEALALQISRDIKDLPSVFGDTEYKNMRQVLHSMRDRYFLSVENPAEPILTDLAVKRWMDRQREMRQKPVNRQRDEKGQESEANEER</sequence>
<dbReference type="OrthoDB" id="5415348at2759"/>
<accession>A0A8H3FKC6</accession>
<gene>
    <name evidence="2" type="ORF">HETSPECPRED_006397</name>
</gene>
<evidence type="ECO:0000313" key="2">
    <source>
        <dbReference type="EMBL" id="CAF9926697.1"/>
    </source>
</evidence>
<organism evidence="2 3">
    <name type="scientific">Heterodermia speciosa</name>
    <dbReference type="NCBI Taxonomy" id="116794"/>
    <lineage>
        <taxon>Eukaryota</taxon>
        <taxon>Fungi</taxon>
        <taxon>Dikarya</taxon>
        <taxon>Ascomycota</taxon>
        <taxon>Pezizomycotina</taxon>
        <taxon>Lecanoromycetes</taxon>
        <taxon>OSLEUM clade</taxon>
        <taxon>Lecanoromycetidae</taxon>
        <taxon>Caliciales</taxon>
        <taxon>Physciaceae</taxon>
        <taxon>Heterodermia</taxon>
    </lineage>
</organism>